<dbReference type="AlphaFoldDB" id="A0A221UZD1"/>
<gene>
    <name evidence="10" type="ORF">AREALGSMS7_03067</name>
</gene>
<sequence>MEEYFKTHSSDLIYGAVIILAVAVLYLLTNLLHKWLLKRRLNKFASLNTTPINLVKRVVNTLWIVLGLIALTFIFVEEEEFAAMNEHFKLVLYLGFVAIITIVAATSSNMWFTRSIRRKTQTGDDPTNFKFLRYVSVYGIYITGALFGLLAIPSLHGVAQTILGGAGVIALIVGVSSQEALSNLVGGLFIISFKPFKVGDVIEISDTMIGTVTDITLRHTVIRNFKNRMIVIPNSIINKEKLVNYDLGEQKCCEYVEMSISYDSNVDLAKTIMQEECEKHPLIYDNRTELEKQDGIPMVKVALVQFDDSSVKLRAWAWAQTFGDSIALKRDVFESIKKRFDTKGIEIPFPYRTIVVKNKEGSK</sequence>
<dbReference type="PANTHER" id="PTHR30221:SF1">
    <property type="entry name" value="SMALL-CONDUCTANCE MECHANOSENSITIVE CHANNEL"/>
    <property type="match status" value="1"/>
</dbReference>
<dbReference type="Pfam" id="PF21082">
    <property type="entry name" value="MS_channel_3rd"/>
    <property type="match status" value="1"/>
</dbReference>
<keyword evidence="6 7" id="KW-0472">Membrane</keyword>
<dbReference type="Pfam" id="PF00924">
    <property type="entry name" value="MS_channel_2nd"/>
    <property type="match status" value="1"/>
</dbReference>
<dbReference type="InterPro" id="IPR045275">
    <property type="entry name" value="MscS_archaea/bacteria_type"/>
</dbReference>
<feature type="transmembrane region" description="Helical" evidence="7">
    <location>
        <begin position="12"/>
        <end position="37"/>
    </location>
</feature>
<evidence type="ECO:0000256" key="2">
    <source>
        <dbReference type="ARBA" id="ARBA00008017"/>
    </source>
</evidence>
<keyword evidence="4 7" id="KW-0812">Transmembrane</keyword>
<dbReference type="PANTHER" id="PTHR30221">
    <property type="entry name" value="SMALL-CONDUCTANCE MECHANOSENSITIVE CHANNEL"/>
    <property type="match status" value="1"/>
</dbReference>
<protein>
    <submittedName>
        <fullName evidence="10">Small-conductance mechanosensitive channel</fullName>
    </submittedName>
</protein>
<dbReference type="SUPFAM" id="SSF82689">
    <property type="entry name" value="Mechanosensitive channel protein MscS (YggB), C-terminal domain"/>
    <property type="match status" value="1"/>
</dbReference>
<name>A0A221UZD1_9FLAO</name>
<evidence type="ECO:0000259" key="9">
    <source>
        <dbReference type="Pfam" id="PF21082"/>
    </source>
</evidence>
<dbReference type="Gene3D" id="3.30.70.100">
    <property type="match status" value="1"/>
</dbReference>
<organism evidence="10 11">
    <name type="scientific">Arenibacter algicola</name>
    <dbReference type="NCBI Taxonomy" id="616991"/>
    <lineage>
        <taxon>Bacteria</taxon>
        <taxon>Pseudomonadati</taxon>
        <taxon>Bacteroidota</taxon>
        <taxon>Flavobacteriia</taxon>
        <taxon>Flavobacteriales</taxon>
        <taxon>Flavobacteriaceae</taxon>
        <taxon>Arenibacter</taxon>
    </lineage>
</organism>
<proteinExistence type="inferred from homology"/>
<dbReference type="InterPro" id="IPR049278">
    <property type="entry name" value="MS_channel_C"/>
</dbReference>
<dbReference type="InterPro" id="IPR010920">
    <property type="entry name" value="LSM_dom_sf"/>
</dbReference>
<accession>A0A221UZD1</accession>
<dbReference type="SUPFAM" id="SSF50182">
    <property type="entry name" value="Sm-like ribonucleoproteins"/>
    <property type="match status" value="1"/>
</dbReference>
<dbReference type="InterPro" id="IPR006685">
    <property type="entry name" value="MscS_channel_2nd"/>
</dbReference>
<comment type="subcellular location">
    <subcellularLocation>
        <location evidence="1">Cell membrane</location>
        <topology evidence="1">Multi-pass membrane protein</topology>
    </subcellularLocation>
</comment>
<evidence type="ECO:0000256" key="5">
    <source>
        <dbReference type="ARBA" id="ARBA00022989"/>
    </source>
</evidence>
<dbReference type="InterPro" id="IPR023408">
    <property type="entry name" value="MscS_beta-dom_sf"/>
</dbReference>
<dbReference type="GO" id="GO:0005886">
    <property type="term" value="C:plasma membrane"/>
    <property type="evidence" value="ECO:0007669"/>
    <property type="project" value="UniProtKB-SubCell"/>
</dbReference>
<feature type="transmembrane region" description="Helical" evidence="7">
    <location>
        <begin position="58"/>
        <end position="76"/>
    </location>
</feature>
<evidence type="ECO:0000259" key="8">
    <source>
        <dbReference type="Pfam" id="PF00924"/>
    </source>
</evidence>
<feature type="domain" description="Mechanosensitive ion channel MscS" evidence="8">
    <location>
        <begin position="180"/>
        <end position="245"/>
    </location>
</feature>
<dbReference type="KEGG" id="aalg:AREALGSMS7_03067"/>
<dbReference type="GO" id="GO:0008381">
    <property type="term" value="F:mechanosensitive monoatomic ion channel activity"/>
    <property type="evidence" value="ECO:0007669"/>
    <property type="project" value="InterPro"/>
</dbReference>
<evidence type="ECO:0000256" key="3">
    <source>
        <dbReference type="ARBA" id="ARBA00022475"/>
    </source>
</evidence>
<feature type="transmembrane region" description="Helical" evidence="7">
    <location>
        <begin position="131"/>
        <end position="152"/>
    </location>
</feature>
<evidence type="ECO:0000256" key="7">
    <source>
        <dbReference type="SAM" id="Phobius"/>
    </source>
</evidence>
<feature type="transmembrane region" description="Helical" evidence="7">
    <location>
        <begin position="88"/>
        <end position="111"/>
    </location>
</feature>
<dbReference type="Gene3D" id="2.30.30.60">
    <property type="match status" value="1"/>
</dbReference>
<dbReference type="Gene3D" id="1.10.287.1260">
    <property type="match status" value="1"/>
</dbReference>
<feature type="domain" description="Mechanosensitive ion channel MscS C-terminal" evidence="9">
    <location>
        <begin position="259"/>
        <end position="347"/>
    </location>
</feature>
<dbReference type="InterPro" id="IPR011066">
    <property type="entry name" value="MscS_channel_C_sf"/>
</dbReference>
<evidence type="ECO:0000313" key="10">
    <source>
        <dbReference type="EMBL" id="ASO06498.1"/>
    </source>
</evidence>
<evidence type="ECO:0000256" key="4">
    <source>
        <dbReference type="ARBA" id="ARBA00022692"/>
    </source>
</evidence>
<dbReference type="RefSeq" id="WP_093978975.1">
    <property type="nucleotide sequence ID" value="NZ_CP022515.1"/>
</dbReference>
<evidence type="ECO:0000256" key="6">
    <source>
        <dbReference type="ARBA" id="ARBA00023136"/>
    </source>
</evidence>
<keyword evidence="5 7" id="KW-1133">Transmembrane helix</keyword>
<dbReference type="EMBL" id="CP022515">
    <property type="protein sequence ID" value="ASO06498.1"/>
    <property type="molecule type" value="Genomic_DNA"/>
</dbReference>
<dbReference type="Proteomes" id="UP000204551">
    <property type="component" value="Chromosome"/>
</dbReference>
<reference evidence="10 11" key="1">
    <citation type="submission" date="2017-07" db="EMBL/GenBank/DDBJ databases">
        <title>Genome Sequence of Arenibacter algicola Strain SMS7 Isolated from a culture of the Diatom Skeletonema marinoi.</title>
        <authorList>
            <person name="Topel M."/>
            <person name="Pinder M.I.M."/>
            <person name="Johansson O.N."/>
            <person name="Kourtchenko O."/>
            <person name="Godhe A."/>
            <person name="Clarke A.K."/>
        </authorList>
    </citation>
    <scope>NUCLEOTIDE SEQUENCE [LARGE SCALE GENOMIC DNA]</scope>
    <source>
        <strain evidence="10 11">SMS7</strain>
    </source>
</reference>
<keyword evidence="3" id="KW-1003">Cell membrane</keyword>
<evidence type="ECO:0000256" key="1">
    <source>
        <dbReference type="ARBA" id="ARBA00004651"/>
    </source>
</evidence>
<evidence type="ECO:0000313" key="11">
    <source>
        <dbReference type="Proteomes" id="UP000204551"/>
    </source>
</evidence>
<comment type="similarity">
    <text evidence="2">Belongs to the MscS (TC 1.A.23) family.</text>
</comment>